<reference evidence="2 3" key="1">
    <citation type="submission" date="2024-08" db="EMBL/GenBank/DDBJ databases">
        <title>Oceanimonas smirnovii Genome sequencing and assembly.</title>
        <authorList>
            <person name="Tang B."/>
        </authorList>
    </citation>
    <scope>NUCLEOTIDE SEQUENCE [LARGE SCALE GENOMIC DNA]</scope>
    <source>
        <strain evidence="2 3">OS2020-119</strain>
    </source>
</reference>
<evidence type="ECO:0000313" key="3">
    <source>
        <dbReference type="Proteomes" id="UP001610706"/>
    </source>
</evidence>
<dbReference type="InterPro" id="IPR029058">
    <property type="entry name" value="AB_hydrolase_fold"/>
</dbReference>
<protein>
    <submittedName>
        <fullName evidence="2">Alpha/beta fold hydrolase</fullName>
    </submittedName>
</protein>
<organism evidence="2 3">
    <name type="scientific">Oceanimonas smirnovii</name>
    <dbReference type="NCBI Taxonomy" id="264574"/>
    <lineage>
        <taxon>Bacteria</taxon>
        <taxon>Pseudomonadati</taxon>
        <taxon>Pseudomonadota</taxon>
        <taxon>Gammaproteobacteria</taxon>
        <taxon>Aeromonadales</taxon>
        <taxon>Aeromonadaceae</taxon>
        <taxon>Oceanimonas</taxon>
    </lineage>
</organism>
<proteinExistence type="predicted"/>
<gene>
    <name evidence="2" type="ORF">AB9R89_07430</name>
</gene>
<dbReference type="PRINTS" id="PR00111">
    <property type="entry name" value="ABHYDROLASE"/>
</dbReference>
<dbReference type="Proteomes" id="UP001610706">
    <property type="component" value="Unassembled WGS sequence"/>
</dbReference>
<evidence type="ECO:0000313" key="2">
    <source>
        <dbReference type="EMBL" id="MFH7565153.1"/>
    </source>
</evidence>
<sequence>MTQPSWILLRGLARECRYWGDFPKQLATRLNAQVQCPELYGNGIYHQQKSATFIADMVDQLRREVTIRRPVYLLGLSMGGMIAIEWAARYPQEVAGLVLVNSSSALNPFWLRLRPAAQLSVGLALLMSRAQREALIYRLTCNHRRDSDTLLPGWIHYANQYPTAHRNFARQLVAAARYRVPTRDLPVKPLVLCGLEDHLVNPLCSQTLAQHLRAFLHQHPRAGHDLPHDDPDWLLSKLARYSGQ</sequence>
<name>A0ABW7P0Z2_9GAMM</name>
<accession>A0ABW7P0Z2</accession>
<dbReference type="InterPro" id="IPR050471">
    <property type="entry name" value="AB_hydrolase"/>
</dbReference>
<dbReference type="GO" id="GO:0016787">
    <property type="term" value="F:hydrolase activity"/>
    <property type="evidence" value="ECO:0007669"/>
    <property type="project" value="UniProtKB-KW"/>
</dbReference>
<evidence type="ECO:0000259" key="1">
    <source>
        <dbReference type="Pfam" id="PF12697"/>
    </source>
</evidence>
<feature type="domain" description="AB hydrolase-1" evidence="1">
    <location>
        <begin position="8"/>
        <end position="234"/>
    </location>
</feature>
<dbReference type="RefSeq" id="WP_395545287.1">
    <property type="nucleotide sequence ID" value="NZ_CP166302.1"/>
</dbReference>
<comment type="caution">
    <text evidence="2">The sequence shown here is derived from an EMBL/GenBank/DDBJ whole genome shotgun (WGS) entry which is preliminary data.</text>
</comment>
<dbReference type="Gene3D" id="3.40.50.1820">
    <property type="entry name" value="alpha/beta hydrolase"/>
    <property type="match status" value="1"/>
</dbReference>
<dbReference type="PANTHER" id="PTHR43433:SF1">
    <property type="entry name" value="BLL5160 PROTEIN"/>
    <property type="match status" value="1"/>
</dbReference>
<keyword evidence="2" id="KW-0378">Hydrolase</keyword>
<dbReference type="EMBL" id="JBGFTR010000009">
    <property type="protein sequence ID" value="MFH7565153.1"/>
    <property type="molecule type" value="Genomic_DNA"/>
</dbReference>
<dbReference type="Pfam" id="PF12697">
    <property type="entry name" value="Abhydrolase_6"/>
    <property type="match status" value="1"/>
</dbReference>
<dbReference type="InterPro" id="IPR000073">
    <property type="entry name" value="AB_hydrolase_1"/>
</dbReference>
<keyword evidence="3" id="KW-1185">Reference proteome</keyword>
<dbReference type="SUPFAM" id="SSF53474">
    <property type="entry name" value="alpha/beta-Hydrolases"/>
    <property type="match status" value="1"/>
</dbReference>
<dbReference type="PANTHER" id="PTHR43433">
    <property type="entry name" value="HYDROLASE, ALPHA/BETA FOLD FAMILY PROTEIN"/>
    <property type="match status" value="1"/>
</dbReference>